<evidence type="ECO:0000256" key="1">
    <source>
        <dbReference type="ARBA" id="ARBA00004370"/>
    </source>
</evidence>
<reference evidence="6 7" key="1">
    <citation type="journal article" date="2016" name="Nat. Commun.">
        <title>Thousands of microbial genomes shed light on interconnected biogeochemical processes in an aquifer system.</title>
        <authorList>
            <person name="Anantharaman K."/>
            <person name="Brown C.T."/>
            <person name="Hug L.A."/>
            <person name="Sharon I."/>
            <person name="Castelle C.J."/>
            <person name="Probst A.J."/>
            <person name="Thomas B.C."/>
            <person name="Singh A."/>
            <person name="Wilkins M.J."/>
            <person name="Karaoz U."/>
            <person name="Brodie E.L."/>
            <person name="Williams K.H."/>
            <person name="Hubbard S.S."/>
            <person name="Banfield J.F."/>
        </authorList>
    </citation>
    <scope>NUCLEOTIDE SEQUENCE [LARGE SCALE GENOMIC DNA]</scope>
</reference>
<dbReference type="GO" id="GO:0008658">
    <property type="term" value="F:penicillin binding"/>
    <property type="evidence" value="ECO:0007669"/>
    <property type="project" value="InterPro"/>
</dbReference>
<name>A0A1F6FJI7_9BACT</name>
<feature type="domain" description="Penicillin-binding protein transpeptidase" evidence="4">
    <location>
        <begin position="258"/>
        <end position="554"/>
    </location>
</feature>
<dbReference type="Proteomes" id="UP000177395">
    <property type="component" value="Unassembled WGS sequence"/>
</dbReference>
<comment type="subcellular location">
    <subcellularLocation>
        <location evidence="1">Membrane</location>
    </subcellularLocation>
</comment>
<evidence type="ECO:0000259" key="4">
    <source>
        <dbReference type="Pfam" id="PF00905"/>
    </source>
</evidence>
<evidence type="ECO:0000259" key="5">
    <source>
        <dbReference type="Pfam" id="PF03717"/>
    </source>
</evidence>
<keyword evidence="3" id="KW-0812">Transmembrane</keyword>
<gene>
    <name evidence="6" type="ORF">A2392_00990</name>
</gene>
<dbReference type="SUPFAM" id="SSF56519">
    <property type="entry name" value="Penicillin binding protein dimerisation domain"/>
    <property type="match status" value="1"/>
</dbReference>
<keyword evidence="3" id="KW-1133">Transmembrane helix</keyword>
<comment type="caution">
    <text evidence="6">The sequence shown here is derived from an EMBL/GenBank/DDBJ whole genome shotgun (WGS) entry which is preliminary data.</text>
</comment>
<keyword evidence="2 3" id="KW-0472">Membrane</keyword>
<dbReference type="GO" id="GO:0005886">
    <property type="term" value="C:plasma membrane"/>
    <property type="evidence" value="ECO:0007669"/>
    <property type="project" value="TreeGrafter"/>
</dbReference>
<dbReference type="InterPro" id="IPR005311">
    <property type="entry name" value="PBP_dimer"/>
</dbReference>
<dbReference type="InterPro" id="IPR001460">
    <property type="entry name" value="PCN-bd_Tpept"/>
</dbReference>
<dbReference type="PANTHER" id="PTHR30627">
    <property type="entry name" value="PEPTIDOGLYCAN D,D-TRANSPEPTIDASE"/>
    <property type="match status" value="1"/>
</dbReference>
<dbReference type="Gene3D" id="3.30.450.330">
    <property type="match status" value="1"/>
</dbReference>
<protein>
    <recommendedName>
        <fullName evidence="8">Penicillin-binding protein transpeptidase domain-containing protein</fullName>
    </recommendedName>
</protein>
<organism evidence="6 7">
    <name type="scientific">Candidatus Kaiserbacteria bacterium RIFOXYB1_FULL_46_14</name>
    <dbReference type="NCBI Taxonomy" id="1798531"/>
    <lineage>
        <taxon>Bacteria</taxon>
        <taxon>Candidatus Kaiseribacteriota</taxon>
    </lineage>
</organism>
<dbReference type="Gene3D" id="3.40.710.10">
    <property type="entry name" value="DD-peptidase/beta-lactamase superfamily"/>
    <property type="match status" value="1"/>
</dbReference>
<dbReference type="AlphaFoldDB" id="A0A1F6FJI7"/>
<evidence type="ECO:0000313" key="6">
    <source>
        <dbReference type="EMBL" id="OGG86027.1"/>
    </source>
</evidence>
<dbReference type="SUPFAM" id="SSF56601">
    <property type="entry name" value="beta-lactamase/transpeptidase-like"/>
    <property type="match status" value="1"/>
</dbReference>
<evidence type="ECO:0000256" key="3">
    <source>
        <dbReference type="SAM" id="Phobius"/>
    </source>
</evidence>
<proteinExistence type="predicted"/>
<dbReference type="STRING" id="1798531.A2392_00990"/>
<dbReference type="InterPro" id="IPR012338">
    <property type="entry name" value="Beta-lactam/transpept-like"/>
</dbReference>
<dbReference type="Gene3D" id="3.90.1310.10">
    <property type="entry name" value="Penicillin-binding protein 2a (Domain 2)"/>
    <property type="match status" value="1"/>
</dbReference>
<dbReference type="InterPro" id="IPR050515">
    <property type="entry name" value="Beta-lactam/transpept"/>
</dbReference>
<dbReference type="PANTHER" id="PTHR30627:SF1">
    <property type="entry name" value="PEPTIDOGLYCAN D,D-TRANSPEPTIDASE FTSI"/>
    <property type="match status" value="1"/>
</dbReference>
<dbReference type="InterPro" id="IPR036138">
    <property type="entry name" value="PBP_dimer_sf"/>
</dbReference>
<dbReference type="Pfam" id="PF00905">
    <property type="entry name" value="Transpeptidase"/>
    <property type="match status" value="1"/>
</dbReference>
<dbReference type="EMBL" id="MFMS01000002">
    <property type="protein sequence ID" value="OGG86027.1"/>
    <property type="molecule type" value="Genomic_DNA"/>
</dbReference>
<evidence type="ECO:0000256" key="2">
    <source>
        <dbReference type="ARBA" id="ARBA00023136"/>
    </source>
</evidence>
<evidence type="ECO:0000313" key="7">
    <source>
        <dbReference type="Proteomes" id="UP000177395"/>
    </source>
</evidence>
<dbReference type="GO" id="GO:0071555">
    <property type="term" value="P:cell wall organization"/>
    <property type="evidence" value="ECO:0007669"/>
    <property type="project" value="TreeGrafter"/>
</dbReference>
<evidence type="ECO:0008006" key="8">
    <source>
        <dbReference type="Google" id="ProtNLM"/>
    </source>
</evidence>
<feature type="transmembrane region" description="Helical" evidence="3">
    <location>
        <begin position="12"/>
        <end position="31"/>
    </location>
</feature>
<accession>A0A1F6FJI7</accession>
<sequence length="575" mass="64172">MSSRKAATVRIRLITFGVLLLALILIVRLYYLQIIRHEHFLAEGQSQYIHSVDKLYDRGSIYFTTKNGESIAAATVQSGYVLALNPTRITEPEQLFNALQPYVKFSHDEFVEKATLPKRVYIEIATQLNEDEAKHIESLELSGVELYRQRWRYYPAGPLGARVIGFVGFVGGDVKEQQVGRYGLERQYENTLQRGESGLSVNFFAELFTNLGQLVGAGREDEGDGNIITTIEPTVERLLQSELTKVHERWQSKITGGIIINPKTGAIYALDVVPTFDPNNRATTTVETFRNPLIEDVYEMGSIIKALTMAAGLDSGAVTPNTTYQDNGYLELDTWKIHNYDKKGRGLVDMQTVLSKSLNTGVAFVVKTMGKDKFGDYFRRLQLGSESGVDLPGEIPGLTSNLSSPRSIEYATASYGQGIALTPIATVRALAALGNGGTLITPHVVEKIEYQDGTTKDKLYPKGERVWSEETSEEITRMLVRVVDEALRNGQVKLPGHSVAAKTGTAQLTKPEGGYYDDRFLHSFFGYFPAYDPEFLVFLYTEDPQGVTYASETLTDTFMDITKFLINYYNVPPDR</sequence>
<feature type="domain" description="Penicillin-binding protein dimerisation" evidence="5">
    <location>
        <begin position="58"/>
        <end position="199"/>
    </location>
</feature>
<dbReference type="Pfam" id="PF03717">
    <property type="entry name" value="PBP_dimer"/>
    <property type="match status" value="1"/>
</dbReference>